<dbReference type="SUPFAM" id="SSF50978">
    <property type="entry name" value="WD40 repeat-like"/>
    <property type="match status" value="1"/>
</dbReference>
<feature type="repeat" description="WD" evidence="3">
    <location>
        <begin position="280"/>
        <end position="314"/>
    </location>
</feature>
<comment type="caution">
    <text evidence="4">The sequence shown here is derived from an EMBL/GenBank/DDBJ whole genome shotgun (WGS) entry which is preliminary data.</text>
</comment>
<keyword evidence="5" id="KW-1185">Reference proteome</keyword>
<dbReference type="SMART" id="SM00320">
    <property type="entry name" value="WD40"/>
    <property type="match status" value="3"/>
</dbReference>
<dbReference type="Proteomes" id="UP001054945">
    <property type="component" value="Unassembled WGS sequence"/>
</dbReference>
<dbReference type="InterPro" id="IPR036322">
    <property type="entry name" value="WD40_repeat_dom_sf"/>
</dbReference>
<name>A0AAV4XHB9_CAEEX</name>
<accession>A0AAV4XHB9</accession>
<dbReference type="GO" id="GO:0000398">
    <property type="term" value="P:mRNA splicing, via spliceosome"/>
    <property type="evidence" value="ECO:0007669"/>
    <property type="project" value="InterPro"/>
</dbReference>
<dbReference type="Pfam" id="PF00400">
    <property type="entry name" value="WD40"/>
    <property type="match status" value="2"/>
</dbReference>
<dbReference type="EMBL" id="BPLR01017799">
    <property type="protein sequence ID" value="GIY94537.1"/>
    <property type="molecule type" value="Genomic_DNA"/>
</dbReference>
<dbReference type="InterPro" id="IPR001680">
    <property type="entry name" value="WD40_rpt"/>
</dbReference>
<dbReference type="PROSITE" id="PS00678">
    <property type="entry name" value="WD_REPEATS_1"/>
    <property type="match status" value="1"/>
</dbReference>
<proteinExistence type="predicted"/>
<dbReference type="Gene3D" id="2.130.10.10">
    <property type="entry name" value="YVTN repeat-like/Quinoprotein amine dehydrogenase"/>
    <property type="match status" value="1"/>
</dbReference>
<feature type="repeat" description="WD" evidence="3">
    <location>
        <begin position="324"/>
        <end position="365"/>
    </location>
</feature>
<keyword evidence="1 3" id="KW-0853">WD repeat</keyword>
<dbReference type="PROSITE" id="PS50294">
    <property type="entry name" value="WD_REPEATS_REGION"/>
    <property type="match status" value="2"/>
</dbReference>
<dbReference type="InterPro" id="IPR019775">
    <property type="entry name" value="WD40_repeat_CS"/>
</dbReference>
<dbReference type="InterPro" id="IPR032847">
    <property type="entry name" value="PRPF17"/>
</dbReference>
<gene>
    <name evidence="4" type="primary">Cdc40</name>
    <name evidence="4" type="ORF">CEXT_46621</name>
</gene>
<evidence type="ECO:0000313" key="4">
    <source>
        <dbReference type="EMBL" id="GIY94537.1"/>
    </source>
</evidence>
<protein>
    <submittedName>
        <fullName evidence="4">Pre-mRNA-processing factor 17</fullName>
    </submittedName>
</protein>
<evidence type="ECO:0000256" key="2">
    <source>
        <dbReference type="ARBA" id="ARBA00022737"/>
    </source>
</evidence>
<evidence type="ECO:0000313" key="5">
    <source>
        <dbReference type="Proteomes" id="UP001054945"/>
    </source>
</evidence>
<keyword evidence="2" id="KW-0677">Repeat</keyword>
<dbReference type="InterPro" id="IPR015943">
    <property type="entry name" value="WD40/YVTN_repeat-like_dom_sf"/>
</dbReference>
<dbReference type="AlphaFoldDB" id="A0AAV4XHB9"/>
<dbReference type="PANTHER" id="PTHR43979:SF1">
    <property type="entry name" value="PRE-MRNA-PROCESSING FACTOR 17"/>
    <property type="match status" value="1"/>
</dbReference>
<dbReference type="GO" id="GO:0071013">
    <property type="term" value="C:catalytic step 2 spliceosome"/>
    <property type="evidence" value="ECO:0007669"/>
    <property type="project" value="InterPro"/>
</dbReference>
<dbReference type="GO" id="GO:0003729">
    <property type="term" value="F:mRNA binding"/>
    <property type="evidence" value="ECO:0007669"/>
    <property type="project" value="TreeGrafter"/>
</dbReference>
<evidence type="ECO:0000256" key="1">
    <source>
        <dbReference type="ARBA" id="ARBA00022574"/>
    </source>
</evidence>
<reference evidence="4 5" key="1">
    <citation type="submission" date="2021-06" db="EMBL/GenBank/DDBJ databases">
        <title>Caerostris extrusa draft genome.</title>
        <authorList>
            <person name="Kono N."/>
            <person name="Arakawa K."/>
        </authorList>
    </citation>
    <scope>NUCLEOTIDE SEQUENCE [LARGE SCALE GENOMIC DNA]</scope>
</reference>
<organism evidence="4 5">
    <name type="scientific">Caerostris extrusa</name>
    <name type="common">Bark spider</name>
    <name type="synonym">Caerostris bankana</name>
    <dbReference type="NCBI Taxonomy" id="172846"/>
    <lineage>
        <taxon>Eukaryota</taxon>
        <taxon>Metazoa</taxon>
        <taxon>Ecdysozoa</taxon>
        <taxon>Arthropoda</taxon>
        <taxon>Chelicerata</taxon>
        <taxon>Arachnida</taxon>
        <taxon>Araneae</taxon>
        <taxon>Araneomorphae</taxon>
        <taxon>Entelegynae</taxon>
        <taxon>Araneoidea</taxon>
        <taxon>Araneidae</taxon>
        <taxon>Caerostris</taxon>
    </lineage>
</organism>
<sequence>MAGISLLKEYNSDSNASDDDTEIFDSSKNIAELKNKFRIDAAPVVEYKVCDFIDPSANRPCVDPLSRTVNFNPKYEELYAPVAGPENPFKTQQQKADKNMLAGFVESAHINEFHFECQRRTFTSYGYAVDPSLSSTEIVKDKLVSVDSTNESIASVDNKVTVFDKIKEREGDKRKRQKNSDAADIDGFLGPWGGYVGEQRVMKPSEEEQEELEEILAKRQKRGKVTEDKAMEEKSILHIKDAYDYQGRSFLNVPQDVGVNLKSDEPPEKCFIPKKLLHTWSGHSKGISAIKWFPKSAHLLLSCGMDCRVKLWEVYNERRCIRTYLGHKQAVRDICFNNAGTQFLSAGYDRDVKLWDTETGKCLGQFSNKKIPYCVKFNPDEDKQHLFVAGTSDKNSLLGHKFK</sequence>
<evidence type="ECO:0000256" key="3">
    <source>
        <dbReference type="PROSITE-ProRule" id="PRU00221"/>
    </source>
</evidence>
<dbReference type="PANTHER" id="PTHR43979">
    <property type="entry name" value="PRE-MRNA-PROCESSING FACTOR 17"/>
    <property type="match status" value="1"/>
</dbReference>
<dbReference type="PROSITE" id="PS50082">
    <property type="entry name" value="WD_REPEATS_2"/>
    <property type="match status" value="2"/>
</dbReference>